<feature type="domain" description="C2H2-type" evidence="3">
    <location>
        <begin position="176"/>
        <end position="201"/>
    </location>
</feature>
<dbReference type="PROSITE" id="PS50157">
    <property type="entry name" value="ZINC_FINGER_C2H2_2"/>
    <property type="match status" value="1"/>
</dbReference>
<evidence type="ECO:0000256" key="1">
    <source>
        <dbReference type="PROSITE-ProRule" id="PRU00042"/>
    </source>
</evidence>
<protein>
    <recommendedName>
        <fullName evidence="3">C2H2-type domain-containing protein</fullName>
    </recommendedName>
</protein>
<feature type="non-terminal residue" evidence="4">
    <location>
        <position position="248"/>
    </location>
</feature>
<evidence type="ECO:0000259" key="3">
    <source>
        <dbReference type="PROSITE" id="PS50157"/>
    </source>
</evidence>
<evidence type="ECO:0000313" key="4">
    <source>
        <dbReference type="EMBL" id="KIP02428.1"/>
    </source>
</evidence>
<dbReference type="Proteomes" id="UP000053257">
    <property type="component" value="Unassembled WGS sequence"/>
</dbReference>
<feature type="compositionally biased region" description="Polar residues" evidence="2">
    <location>
        <begin position="111"/>
        <end position="125"/>
    </location>
</feature>
<organism evidence="4 5">
    <name type="scientific">Phlebiopsis gigantea (strain 11061_1 CR5-6)</name>
    <name type="common">White-rot fungus</name>
    <name type="synonym">Peniophora gigantea</name>
    <dbReference type="NCBI Taxonomy" id="745531"/>
    <lineage>
        <taxon>Eukaryota</taxon>
        <taxon>Fungi</taxon>
        <taxon>Dikarya</taxon>
        <taxon>Basidiomycota</taxon>
        <taxon>Agaricomycotina</taxon>
        <taxon>Agaricomycetes</taxon>
        <taxon>Polyporales</taxon>
        <taxon>Phanerochaetaceae</taxon>
        <taxon>Phlebiopsis</taxon>
    </lineage>
</organism>
<feature type="region of interest" description="Disordered" evidence="2">
    <location>
        <begin position="1"/>
        <end position="22"/>
    </location>
</feature>
<reference evidence="4 5" key="1">
    <citation type="journal article" date="2014" name="PLoS Genet.">
        <title>Analysis of the Phlebiopsis gigantea genome, transcriptome and secretome provides insight into its pioneer colonization strategies of wood.</title>
        <authorList>
            <person name="Hori C."/>
            <person name="Ishida T."/>
            <person name="Igarashi K."/>
            <person name="Samejima M."/>
            <person name="Suzuki H."/>
            <person name="Master E."/>
            <person name="Ferreira P."/>
            <person name="Ruiz-Duenas F.J."/>
            <person name="Held B."/>
            <person name="Canessa P."/>
            <person name="Larrondo L.F."/>
            <person name="Schmoll M."/>
            <person name="Druzhinina I.S."/>
            <person name="Kubicek C.P."/>
            <person name="Gaskell J.A."/>
            <person name="Kersten P."/>
            <person name="St John F."/>
            <person name="Glasner J."/>
            <person name="Sabat G."/>
            <person name="Splinter BonDurant S."/>
            <person name="Syed K."/>
            <person name="Yadav J."/>
            <person name="Mgbeahuruike A.C."/>
            <person name="Kovalchuk A."/>
            <person name="Asiegbu F.O."/>
            <person name="Lackner G."/>
            <person name="Hoffmeister D."/>
            <person name="Rencoret J."/>
            <person name="Gutierrez A."/>
            <person name="Sun H."/>
            <person name="Lindquist E."/>
            <person name="Barry K."/>
            <person name="Riley R."/>
            <person name="Grigoriev I.V."/>
            <person name="Henrissat B."/>
            <person name="Kues U."/>
            <person name="Berka R.M."/>
            <person name="Martinez A.T."/>
            <person name="Covert S.F."/>
            <person name="Blanchette R.A."/>
            <person name="Cullen D."/>
        </authorList>
    </citation>
    <scope>NUCLEOTIDE SEQUENCE [LARGE SCALE GENOMIC DNA]</scope>
    <source>
        <strain evidence="4 5">11061_1 CR5-6</strain>
    </source>
</reference>
<accession>A0A0C3PBR6</accession>
<dbReference type="InterPro" id="IPR013087">
    <property type="entry name" value="Znf_C2H2_type"/>
</dbReference>
<sequence length="248" mass="27507">HCKAKRHRLPERSAPPPSAPLRTALPVIKANNAQDAQCPPLNKSFGVHCTRCPVWVADRDGLIQHWEKRHASEKKTGVFSLSPSSTARVDPGQGERHATPQASKQPPAARESSNLHANSSIATPPATTIRLDTLRHSNPCIAQDFKKQTEAGKRCPVCNVGIENKSQHYSEAHPHLKCDDCDRVFESSDELERHVRDTPDHNSCTFCSVSFKSQETLECCQHIVRCHAGEPSPAECLVCRKEYRSVDV</sequence>
<dbReference type="PROSITE" id="PS00028">
    <property type="entry name" value="ZINC_FINGER_C2H2_1"/>
    <property type="match status" value="1"/>
</dbReference>
<name>A0A0C3PBR6_PHLG1</name>
<gene>
    <name evidence="4" type="ORF">PHLGIDRAFT_112064</name>
</gene>
<keyword evidence="5" id="KW-1185">Reference proteome</keyword>
<dbReference type="AlphaFoldDB" id="A0A0C3PBR6"/>
<proteinExistence type="predicted"/>
<dbReference type="STRING" id="745531.A0A0C3PBR6"/>
<keyword evidence="1" id="KW-0863">Zinc-finger</keyword>
<dbReference type="HOGENOM" id="CLU_1122369_0_0_1"/>
<evidence type="ECO:0000313" key="5">
    <source>
        <dbReference type="Proteomes" id="UP000053257"/>
    </source>
</evidence>
<dbReference type="OrthoDB" id="6077919at2759"/>
<feature type="region of interest" description="Disordered" evidence="2">
    <location>
        <begin position="68"/>
        <end position="125"/>
    </location>
</feature>
<keyword evidence="1" id="KW-0479">Metal-binding</keyword>
<feature type="non-terminal residue" evidence="4">
    <location>
        <position position="1"/>
    </location>
</feature>
<dbReference type="GO" id="GO:0008270">
    <property type="term" value="F:zinc ion binding"/>
    <property type="evidence" value="ECO:0007669"/>
    <property type="project" value="UniProtKB-KW"/>
</dbReference>
<evidence type="ECO:0000256" key="2">
    <source>
        <dbReference type="SAM" id="MobiDB-lite"/>
    </source>
</evidence>
<keyword evidence="1" id="KW-0862">Zinc</keyword>
<dbReference type="EMBL" id="KN840676">
    <property type="protein sequence ID" value="KIP02428.1"/>
    <property type="molecule type" value="Genomic_DNA"/>
</dbReference>
<dbReference type="SMART" id="SM00355">
    <property type="entry name" value="ZnF_C2H2"/>
    <property type="match status" value="2"/>
</dbReference>